<evidence type="ECO:0000256" key="1">
    <source>
        <dbReference type="SAM" id="MobiDB-lite"/>
    </source>
</evidence>
<evidence type="ECO:0000313" key="2">
    <source>
        <dbReference type="EMBL" id="RHY25839.1"/>
    </source>
</evidence>
<dbReference type="EMBL" id="QUSY01001169">
    <property type="protein sequence ID" value="RHY25839.1"/>
    <property type="molecule type" value="Genomic_DNA"/>
</dbReference>
<feature type="region of interest" description="Disordered" evidence="1">
    <location>
        <begin position="217"/>
        <end position="249"/>
    </location>
</feature>
<organism evidence="2 3">
    <name type="scientific">Aphanomyces invadans</name>
    <dbReference type="NCBI Taxonomy" id="157072"/>
    <lineage>
        <taxon>Eukaryota</taxon>
        <taxon>Sar</taxon>
        <taxon>Stramenopiles</taxon>
        <taxon>Oomycota</taxon>
        <taxon>Saprolegniomycetes</taxon>
        <taxon>Saprolegniales</taxon>
        <taxon>Verrucalvaceae</taxon>
        <taxon>Aphanomyces</taxon>
    </lineage>
</organism>
<reference evidence="2 3" key="1">
    <citation type="submission" date="2018-08" db="EMBL/GenBank/DDBJ databases">
        <title>Aphanomyces genome sequencing and annotation.</title>
        <authorList>
            <person name="Minardi D."/>
            <person name="Oidtmann B."/>
            <person name="Van Der Giezen M."/>
            <person name="Studholme D.J."/>
        </authorList>
    </citation>
    <scope>NUCLEOTIDE SEQUENCE [LARGE SCALE GENOMIC DNA]</scope>
    <source>
        <strain evidence="2 3">NJM0002</strain>
    </source>
</reference>
<proteinExistence type="predicted"/>
<dbReference type="AlphaFoldDB" id="A0A3R6YUH3"/>
<dbReference type="Proteomes" id="UP000285060">
    <property type="component" value="Unassembled WGS sequence"/>
</dbReference>
<sequence>MVPYGTLGPSRRCVQHPPTTTRYLPSHLIHVAAVKPTSDVRRRQLVHAQRRSRKKARLVKRLATPAVPPPPGSRDPSHAATYHAFLTHRFMDYLALVTEFTKSQCPPTPTHMFTNDVECNGVYGRRGVEALWIKWAALCPGYRFLVVSTDVVQVDSKFNMLLQVKVALCFHVRGKDPLTQDNVPVAPSNVVVHGDLVVHFDGATGSISRLVPCKDLSTPSSWPHDTRDSKTPPRTRPRRDTDAEDVRSKMSFKRILHAVGG</sequence>
<accession>A0A3R6YUH3</accession>
<dbReference type="VEuPathDB" id="FungiDB:H310_12818"/>
<comment type="caution">
    <text evidence="2">The sequence shown here is derived from an EMBL/GenBank/DDBJ whole genome shotgun (WGS) entry which is preliminary data.</text>
</comment>
<evidence type="ECO:0000313" key="3">
    <source>
        <dbReference type="Proteomes" id="UP000285060"/>
    </source>
</evidence>
<keyword evidence="3" id="KW-1185">Reference proteome</keyword>
<name>A0A3R6YUH3_9STRA</name>
<feature type="compositionally biased region" description="Basic and acidic residues" evidence="1">
    <location>
        <begin position="238"/>
        <end position="248"/>
    </location>
</feature>
<protein>
    <submittedName>
        <fullName evidence="2">Uncharacterized protein</fullName>
    </submittedName>
</protein>
<gene>
    <name evidence="2" type="ORF">DYB32_008054</name>
</gene>